<dbReference type="AlphaFoldDB" id="A0A7X4KNA4"/>
<keyword evidence="2" id="KW-1185">Reference proteome</keyword>
<dbReference type="EMBL" id="WWCU01000016">
    <property type="protein sequence ID" value="MYN08695.1"/>
    <property type="molecule type" value="Genomic_DNA"/>
</dbReference>
<organism evidence="1 2">
    <name type="scientific">Pseudoduganella aquatica</name>
    <dbReference type="NCBI Taxonomy" id="2660641"/>
    <lineage>
        <taxon>Bacteria</taxon>
        <taxon>Pseudomonadati</taxon>
        <taxon>Pseudomonadota</taxon>
        <taxon>Betaproteobacteria</taxon>
        <taxon>Burkholderiales</taxon>
        <taxon>Oxalobacteraceae</taxon>
        <taxon>Telluria group</taxon>
        <taxon>Pseudoduganella</taxon>
    </lineage>
</organism>
<dbReference type="Proteomes" id="UP000450676">
    <property type="component" value="Unassembled WGS sequence"/>
</dbReference>
<reference evidence="1 2" key="1">
    <citation type="submission" date="2019-12" db="EMBL/GenBank/DDBJ databases">
        <title>Novel species isolated from a subtropical stream in China.</title>
        <authorList>
            <person name="Lu H."/>
        </authorList>
    </citation>
    <scope>NUCLEOTIDE SEQUENCE [LARGE SCALE GENOMIC DNA]</scope>
    <source>
        <strain evidence="1 2">FT127W</strain>
    </source>
</reference>
<name>A0A7X4KNA4_9BURK</name>
<gene>
    <name evidence="1" type="ORF">GTP77_15295</name>
</gene>
<evidence type="ECO:0000313" key="1">
    <source>
        <dbReference type="EMBL" id="MYN08695.1"/>
    </source>
</evidence>
<sequence>MGYLKLNVYTGRRSVATFEAARPLRNFFEDFQKKFKKTLKFPKSLPLPCLRCAAKRLQQAKKAGEKLQNFLKIFGFDPKVPENPAVTGLDVAKKSHITPLFFA</sequence>
<protein>
    <submittedName>
        <fullName evidence="1">Uncharacterized protein</fullName>
    </submittedName>
</protein>
<comment type="caution">
    <text evidence="1">The sequence shown here is derived from an EMBL/GenBank/DDBJ whole genome shotgun (WGS) entry which is preliminary data.</text>
</comment>
<dbReference type="RefSeq" id="WP_161073015.1">
    <property type="nucleotide sequence ID" value="NZ_CP086370.1"/>
</dbReference>
<accession>A0A7X4KNA4</accession>
<proteinExistence type="predicted"/>
<evidence type="ECO:0000313" key="2">
    <source>
        <dbReference type="Proteomes" id="UP000450676"/>
    </source>
</evidence>